<feature type="transmembrane region" description="Helical" evidence="9">
    <location>
        <begin position="413"/>
        <end position="435"/>
    </location>
</feature>
<dbReference type="AlphaFoldDB" id="A0A7R7ZL10"/>
<comment type="similarity">
    <text evidence="2 7">Belongs to the major facilitator superfamily. Sugar transporter (TC 2.A.1.1) family.</text>
</comment>
<feature type="transmembrane region" description="Helical" evidence="9">
    <location>
        <begin position="441"/>
        <end position="462"/>
    </location>
</feature>
<feature type="transmembrane region" description="Helical" evidence="9">
    <location>
        <begin position="12"/>
        <end position="33"/>
    </location>
</feature>
<evidence type="ECO:0000256" key="9">
    <source>
        <dbReference type="SAM" id="Phobius"/>
    </source>
</evidence>
<evidence type="ECO:0000313" key="11">
    <source>
        <dbReference type="EMBL" id="BCR86345.1"/>
    </source>
</evidence>
<keyword evidence="6 9" id="KW-0472">Membrane</keyword>
<accession>A0A7R7ZL10</accession>
<sequence length="513" mass="56685">MLQELRKINSYNAWVVVFVAVGTIASAYGLAIIGSTVGEPGFYDYFGLAAEGESGYDHTTNMVGALNGVNSAGNIAGAILQSWTAGLFGRKRTIQLGSVVLIIGGALCAGSVHMAMFLVGRFIAGMGSGILTCIVPIYQAEISTAETRGAMVAMTGVMYSMGYSLAGWLGYACYHMPFKSPAVSFSWRFPLAVQVLFPLIVLAGSSWIPYSPRWLLQQNRREEALSILERLHETPDDPQHIKARREFDMIDEQYALDQALSLNRRFELFRTATNRRRCLIASLLMWGDQFLGVYVMTNYGVIIYGNLGLTGSIPLLLNACWNSFTMIGNSWTAFSVDRFGRRTYLLIGSVGCIVSLVFLCALSAEYLDTSNMSGLRAAVFFMFFYIFWWSFFMDATQYVYVAEIFPNHLRPQGVALGLTIFYLASEVTLVGAPVALNKIGWKFYLVLIIPSACYLVAMYFLFPETKGRTLEEIGALFGDENVANFTEGQARVEEGRSSDEKPDASPEKGHIES</sequence>
<dbReference type="PANTHER" id="PTHR48022:SF38">
    <property type="entry name" value="MAJOR FACILITATOR SUPERFAMILY (MFS) PROFILE DOMAIN-CONTAINING PROTEIN-RELATED"/>
    <property type="match status" value="1"/>
</dbReference>
<dbReference type="Proteomes" id="UP000637239">
    <property type="component" value="Chromosome 3"/>
</dbReference>
<feature type="transmembrane region" description="Helical" evidence="9">
    <location>
        <begin position="150"/>
        <end position="171"/>
    </location>
</feature>
<evidence type="ECO:0000256" key="1">
    <source>
        <dbReference type="ARBA" id="ARBA00004141"/>
    </source>
</evidence>
<keyword evidence="12" id="KW-1185">Reference proteome</keyword>
<keyword evidence="3 7" id="KW-0813">Transport</keyword>
<dbReference type="FunFam" id="1.20.1250.20:FF:000134">
    <property type="entry name" value="MFS sugar transporter protein"/>
    <property type="match status" value="1"/>
</dbReference>
<dbReference type="NCBIfam" id="TIGR00879">
    <property type="entry name" value="SP"/>
    <property type="match status" value="1"/>
</dbReference>
<feature type="region of interest" description="Disordered" evidence="8">
    <location>
        <begin position="488"/>
        <end position="513"/>
    </location>
</feature>
<dbReference type="PRINTS" id="PR00171">
    <property type="entry name" value="SUGRTRNSPORT"/>
</dbReference>
<feature type="transmembrane region" description="Helical" evidence="9">
    <location>
        <begin position="302"/>
        <end position="324"/>
    </location>
</feature>
<reference evidence="11" key="1">
    <citation type="submission" date="2021-01" db="EMBL/GenBank/DDBJ databases">
        <authorList>
            <consortium name="Aspergillus chevalieri M1 genome sequencing consortium"/>
            <person name="Kazuki M."/>
            <person name="Futagami T."/>
        </authorList>
    </citation>
    <scope>NUCLEOTIDE SEQUENCE</scope>
    <source>
        <strain evidence="11">M1</strain>
    </source>
</reference>
<organism evidence="11 12">
    <name type="scientific">Aspergillus chevalieri</name>
    <name type="common">Eurotium chevalieri</name>
    <dbReference type="NCBI Taxonomy" id="182096"/>
    <lineage>
        <taxon>Eukaryota</taxon>
        <taxon>Fungi</taxon>
        <taxon>Dikarya</taxon>
        <taxon>Ascomycota</taxon>
        <taxon>Pezizomycotina</taxon>
        <taxon>Eurotiomycetes</taxon>
        <taxon>Eurotiomycetidae</taxon>
        <taxon>Eurotiales</taxon>
        <taxon>Aspergillaceae</taxon>
        <taxon>Aspergillus</taxon>
        <taxon>Aspergillus subgen. Aspergillus</taxon>
    </lineage>
</organism>
<keyword evidence="5 9" id="KW-1133">Transmembrane helix</keyword>
<reference evidence="11" key="2">
    <citation type="submission" date="2021-02" db="EMBL/GenBank/DDBJ databases">
        <title>Aspergillus chevalieri M1 genome sequence.</title>
        <authorList>
            <person name="Kadooka C."/>
            <person name="Mori K."/>
            <person name="Futagami T."/>
        </authorList>
    </citation>
    <scope>NUCLEOTIDE SEQUENCE</scope>
    <source>
        <strain evidence="11">M1</strain>
    </source>
</reference>
<evidence type="ECO:0000256" key="6">
    <source>
        <dbReference type="ARBA" id="ARBA00023136"/>
    </source>
</evidence>
<feature type="transmembrane region" description="Helical" evidence="9">
    <location>
        <begin position="96"/>
        <end position="116"/>
    </location>
</feature>
<dbReference type="PROSITE" id="PS00216">
    <property type="entry name" value="SUGAR_TRANSPORT_1"/>
    <property type="match status" value="1"/>
</dbReference>
<feature type="transmembrane region" description="Helical" evidence="9">
    <location>
        <begin position="71"/>
        <end position="89"/>
    </location>
</feature>
<dbReference type="GO" id="GO:0005351">
    <property type="term" value="F:carbohydrate:proton symporter activity"/>
    <property type="evidence" value="ECO:0007669"/>
    <property type="project" value="TreeGrafter"/>
</dbReference>
<feature type="compositionally biased region" description="Basic and acidic residues" evidence="8">
    <location>
        <begin position="490"/>
        <end position="513"/>
    </location>
</feature>
<feature type="transmembrane region" description="Helical" evidence="9">
    <location>
        <begin position="122"/>
        <end position="138"/>
    </location>
</feature>
<keyword evidence="4 9" id="KW-0812">Transmembrane</keyword>
<dbReference type="InterPro" id="IPR020846">
    <property type="entry name" value="MFS_dom"/>
</dbReference>
<dbReference type="InterPro" id="IPR005829">
    <property type="entry name" value="Sugar_transporter_CS"/>
</dbReference>
<dbReference type="GO" id="GO:0016020">
    <property type="term" value="C:membrane"/>
    <property type="evidence" value="ECO:0007669"/>
    <property type="project" value="UniProtKB-SubCell"/>
</dbReference>
<name>A0A7R7ZL10_ASPCH</name>
<proteinExistence type="inferred from homology"/>
<dbReference type="PROSITE" id="PS50850">
    <property type="entry name" value="MFS"/>
    <property type="match status" value="1"/>
</dbReference>
<dbReference type="GeneID" id="66980704"/>
<evidence type="ECO:0000256" key="8">
    <source>
        <dbReference type="SAM" id="MobiDB-lite"/>
    </source>
</evidence>
<evidence type="ECO:0000256" key="3">
    <source>
        <dbReference type="ARBA" id="ARBA00022448"/>
    </source>
</evidence>
<evidence type="ECO:0000256" key="2">
    <source>
        <dbReference type="ARBA" id="ARBA00010992"/>
    </source>
</evidence>
<evidence type="ECO:0000256" key="7">
    <source>
        <dbReference type="RuleBase" id="RU003346"/>
    </source>
</evidence>
<evidence type="ECO:0000256" key="5">
    <source>
        <dbReference type="ARBA" id="ARBA00022989"/>
    </source>
</evidence>
<dbReference type="SUPFAM" id="SSF103473">
    <property type="entry name" value="MFS general substrate transporter"/>
    <property type="match status" value="1"/>
</dbReference>
<dbReference type="RefSeq" id="XP_043134867.1">
    <property type="nucleotide sequence ID" value="XM_043276938.1"/>
</dbReference>
<feature type="transmembrane region" description="Helical" evidence="9">
    <location>
        <begin position="373"/>
        <end position="392"/>
    </location>
</feature>
<gene>
    <name evidence="11" type="ORF">ACHE_30332S</name>
</gene>
<evidence type="ECO:0000313" key="12">
    <source>
        <dbReference type="Proteomes" id="UP000637239"/>
    </source>
</evidence>
<dbReference type="EMBL" id="AP024418">
    <property type="protein sequence ID" value="BCR86345.1"/>
    <property type="molecule type" value="Genomic_DNA"/>
</dbReference>
<dbReference type="Gene3D" id="1.20.1250.20">
    <property type="entry name" value="MFS general substrate transporter like domains"/>
    <property type="match status" value="1"/>
</dbReference>
<evidence type="ECO:0000256" key="4">
    <source>
        <dbReference type="ARBA" id="ARBA00022692"/>
    </source>
</evidence>
<dbReference type="Pfam" id="PF00083">
    <property type="entry name" value="Sugar_tr"/>
    <property type="match status" value="1"/>
</dbReference>
<comment type="subcellular location">
    <subcellularLocation>
        <location evidence="1">Membrane</location>
        <topology evidence="1">Multi-pass membrane protein</topology>
    </subcellularLocation>
</comment>
<dbReference type="PROSITE" id="PS00217">
    <property type="entry name" value="SUGAR_TRANSPORT_2"/>
    <property type="match status" value="1"/>
</dbReference>
<feature type="transmembrane region" description="Helical" evidence="9">
    <location>
        <begin position="191"/>
        <end position="210"/>
    </location>
</feature>
<dbReference type="PANTHER" id="PTHR48022">
    <property type="entry name" value="PLASTIDIC GLUCOSE TRANSPORTER 4"/>
    <property type="match status" value="1"/>
</dbReference>
<feature type="transmembrane region" description="Helical" evidence="9">
    <location>
        <begin position="344"/>
        <end position="367"/>
    </location>
</feature>
<evidence type="ECO:0000259" key="10">
    <source>
        <dbReference type="PROSITE" id="PS50850"/>
    </source>
</evidence>
<protein>
    <recommendedName>
        <fullName evidence="10">Major facilitator superfamily (MFS) profile domain-containing protein</fullName>
    </recommendedName>
</protein>
<dbReference type="InterPro" id="IPR050360">
    <property type="entry name" value="MFS_Sugar_Transporters"/>
</dbReference>
<dbReference type="KEGG" id="ache:ACHE_30332S"/>
<dbReference type="InterPro" id="IPR036259">
    <property type="entry name" value="MFS_trans_sf"/>
</dbReference>
<dbReference type="InterPro" id="IPR005828">
    <property type="entry name" value="MFS_sugar_transport-like"/>
</dbReference>
<feature type="domain" description="Major facilitator superfamily (MFS) profile" evidence="10">
    <location>
        <begin position="15"/>
        <end position="466"/>
    </location>
</feature>
<dbReference type="InterPro" id="IPR003663">
    <property type="entry name" value="Sugar/inositol_transpt"/>
</dbReference>
<feature type="transmembrane region" description="Helical" evidence="9">
    <location>
        <begin position="278"/>
        <end position="296"/>
    </location>
</feature>